<sequence>MVRRATFLHGILGLVLVALTACSSVSRGSLESIRLAMRRPSVHPTAESVAATPYFQMQANGPDGEAILILARVANGELGWYGSGHDVLFTRDGLVVKTIGLPQNLDDSAIPGANPFHDGLQHLVAPVDYTRRLDWSPDYRYGVLAQARLEPKALEDVDILGTVHRLRRIDEHVSVPSAGVSMTNRYWVDPADGFIWKSRQYVAPGLPLELIQLQPYRGSASAEDTGKPAPGAPQTGARLSDAGAAQITPDAYLLGAAWLQPSLKREQLRLRAGLDYELGAIRNQALGSGDMAVSGAARDFQAWLSGLPVTGRHAGVPLDPVRLEVTPTENRPMEDGDTLVYPPRPADVRVVGAVEKPCRLPHVPMQDARLYLSACPGSDAADPNLIYVVQPDGTVAEQGIALWNRDKPRPLAPGAWIYVPFDRHAIAGAADANFNRDVAAFLATQVPGDSGWR</sequence>
<dbReference type="InterPro" id="IPR021308">
    <property type="entry name" value="GfcB"/>
</dbReference>
<dbReference type="AlphaFoldDB" id="A0A7X5TPK2"/>
<dbReference type="InterPro" id="IPR010425">
    <property type="entry name" value="Caps_synth_GfcC-like_C"/>
</dbReference>
<dbReference type="EMBL" id="JAAQTL010000001">
    <property type="protein sequence ID" value="NID14567.1"/>
    <property type="molecule type" value="Genomic_DNA"/>
</dbReference>
<name>A0A7X5TPK2_9GAMM</name>
<dbReference type="Proteomes" id="UP000518878">
    <property type="component" value="Unassembled WGS sequence"/>
</dbReference>
<evidence type="ECO:0000256" key="1">
    <source>
        <dbReference type="SAM" id="MobiDB-lite"/>
    </source>
</evidence>
<evidence type="ECO:0000313" key="3">
    <source>
        <dbReference type="EMBL" id="NID14567.1"/>
    </source>
</evidence>
<evidence type="ECO:0000259" key="2">
    <source>
        <dbReference type="Pfam" id="PF06251"/>
    </source>
</evidence>
<gene>
    <name evidence="3" type="ORF">HBF32_03695</name>
</gene>
<feature type="domain" description="Capsule biosynthesis GfcC-like C-terminal" evidence="2">
    <location>
        <begin position="359"/>
        <end position="447"/>
    </location>
</feature>
<dbReference type="Pfam" id="PF11102">
    <property type="entry name" value="YjbF"/>
    <property type="match status" value="1"/>
</dbReference>
<dbReference type="Gene3D" id="2.40.360.10">
    <property type="entry name" value="YmcC-like"/>
    <property type="match status" value="1"/>
</dbReference>
<dbReference type="Pfam" id="PF06251">
    <property type="entry name" value="Caps_syn_GfcC_C"/>
    <property type="match status" value="1"/>
</dbReference>
<dbReference type="PROSITE" id="PS51257">
    <property type="entry name" value="PROKAR_LIPOPROTEIN"/>
    <property type="match status" value="1"/>
</dbReference>
<reference evidence="3 4" key="1">
    <citation type="journal article" date="2006" name="Int. J. Syst. Evol. Microbiol.">
        <title>Dyella yeojuensis sp. nov., isolated from greenhouse soil in Korea.</title>
        <authorList>
            <person name="Kim B.Y."/>
            <person name="Weon H.Y."/>
            <person name="Lee K.H."/>
            <person name="Seok S.J."/>
            <person name="Kwon S.W."/>
            <person name="Go S.J."/>
            <person name="Stackebrandt E."/>
        </authorList>
    </citation>
    <scope>NUCLEOTIDE SEQUENCE [LARGE SCALE GENOMIC DNA]</scope>
    <source>
        <strain evidence="3 4">DSM 17673</strain>
    </source>
</reference>
<organism evidence="3 4">
    <name type="scientific">Luteibacter yeojuensis</name>
    <dbReference type="NCBI Taxonomy" id="345309"/>
    <lineage>
        <taxon>Bacteria</taxon>
        <taxon>Pseudomonadati</taxon>
        <taxon>Pseudomonadota</taxon>
        <taxon>Gammaproteobacteria</taxon>
        <taxon>Lysobacterales</taxon>
        <taxon>Rhodanobacteraceae</taxon>
        <taxon>Luteibacter</taxon>
    </lineage>
</organism>
<dbReference type="InterPro" id="IPR023373">
    <property type="entry name" value="YmcC_sf"/>
</dbReference>
<evidence type="ECO:0000313" key="4">
    <source>
        <dbReference type="Proteomes" id="UP000518878"/>
    </source>
</evidence>
<feature type="region of interest" description="Disordered" evidence="1">
    <location>
        <begin position="219"/>
        <end position="241"/>
    </location>
</feature>
<protein>
    <recommendedName>
        <fullName evidence="2">Capsule biosynthesis GfcC-like C-terminal domain-containing protein</fullName>
    </recommendedName>
</protein>
<comment type="caution">
    <text evidence="3">The sequence shown here is derived from an EMBL/GenBank/DDBJ whole genome shotgun (WGS) entry which is preliminary data.</text>
</comment>
<proteinExistence type="predicted"/>
<dbReference type="RefSeq" id="WP_166698274.1">
    <property type="nucleotide sequence ID" value="NZ_JAAQTL010000001.1"/>
</dbReference>
<dbReference type="SUPFAM" id="SSF159270">
    <property type="entry name" value="YmcC-like"/>
    <property type="match status" value="1"/>
</dbReference>
<dbReference type="Gene3D" id="3.10.560.10">
    <property type="entry name" value="Outer membrane lipoprotein wza domain like"/>
    <property type="match status" value="1"/>
</dbReference>
<accession>A0A7X5TPK2</accession>
<keyword evidence="4" id="KW-1185">Reference proteome</keyword>